<sequence>MAILYKERIGFKSFHLAGKVCWLPRHKFLLTQDSLE</sequence>
<gene>
    <name evidence="1" type="ORF">FHR69_001245</name>
</gene>
<dbReference type="Proteomes" id="UP000589818">
    <property type="component" value="Unassembled WGS sequence"/>
</dbReference>
<comment type="caution">
    <text evidence="1">The sequence shown here is derived from an EMBL/GenBank/DDBJ whole genome shotgun (WGS) entry which is preliminary data.</text>
</comment>
<keyword evidence="2" id="KW-1185">Reference proteome</keyword>
<accession>A0ACC5M9M7</accession>
<reference evidence="1" key="1">
    <citation type="submission" date="2020-08" db="EMBL/GenBank/DDBJ databases">
        <title>Plant associated metagenomes--Microbial community diversity and host control of community assembly across model and emerging plant ecological genomics systems.</title>
        <authorList>
            <person name="Dangl J."/>
        </authorList>
    </citation>
    <scope>NUCLEOTIDE SEQUENCE</scope>
    <source>
        <strain evidence="1">KD5</strain>
    </source>
</reference>
<dbReference type="EMBL" id="JACHVR010000001">
    <property type="protein sequence ID" value="MBB2885379.1"/>
    <property type="molecule type" value="Genomic_DNA"/>
</dbReference>
<protein>
    <submittedName>
        <fullName evidence="1">Uncharacterized protein</fullName>
    </submittedName>
</protein>
<proteinExistence type="predicted"/>
<organism evidence="1 2">
    <name type="scientific">Pseudomonas umsongensis</name>
    <dbReference type="NCBI Taxonomy" id="198618"/>
    <lineage>
        <taxon>Bacteria</taxon>
        <taxon>Pseudomonadati</taxon>
        <taxon>Pseudomonadota</taxon>
        <taxon>Gammaproteobacteria</taxon>
        <taxon>Pseudomonadales</taxon>
        <taxon>Pseudomonadaceae</taxon>
        <taxon>Pseudomonas</taxon>
    </lineage>
</organism>
<evidence type="ECO:0000313" key="1">
    <source>
        <dbReference type="EMBL" id="MBB2885379.1"/>
    </source>
</evidence>
<evidence type="ECO:0000313" key="2">
    <source>
        <dbReference type="Proteomes" id="UP000589818"/>
    </source>
</evidence>
<name>A0ACC5M9M7_9PSED</name>